<sequence>MDLCAALVAAAIIVFVCLGGVVLLPLNRAGHLWTAQWTVVALGVFAVLTMPPRRWAAWAPWTFIAVWAVLFAWMPHALAVAPDARAADIELRRFVQCLIYSAALLACARGARLGLAGVRVGWLLALLTCGGIGLWEVLTANHLLFLDPVRGWVFGPRMPAATFLNPNNLAAMLIGMIAGAWALRSGLRWLWARVALDVVVVLGSVVVVFTQSRAGLLALAVVYALELWRRWPLWHAGHRERAAAGGGASSDGNGEPGPGHEREDGTETEAGDAGAAAKGPRWSRRWTLGAGGALAALAVASVTIPALARRNPVVEMVGMLFDDETARSDGLRLQLIRAALRYLRESGWTGSGAGSFEPLLWADPEPGVVKLTNLHNAFIELLSQYGLVVGATHALSLIALLAVAASPRYLPRDNRVEILGYLTAFFAFGIVASSSLTIPGWWLLQASAAASWWAAARERTPQPAESHALGRSSET</sequence>
<comment type="caution">
    <text evidence="8">The sequence shown here is derived from an EMBL/GenBank/DDBJ whole genome shotgun (WGS) entry which is preliminary data.</text>
</comment>
<proteinExistence type="predicted"/>
<dbReference type="Pfam" id="PF04932">
    <property type="entry name" value="Wzy_C"/>
    <property type="match status" value="1"/>
</dbReference>
<dbReference type="PANTHER" id="PTHR37422">
    <property type="entry name" value="TEICHURONIC ACID BIOSYNTHESIS PROTEIN TUAE"/>
    <property type="match status" value="1"/>
</dbReference>
<evidence type="ECO:0000256" key="6">
    <source>
        <dbReference type="SAM" id="Phobius"/>
    </source>
</evidence>
<feature type="transmembrane region" description="Helical" evidence="6">
    <location>
        <begin position="286"/>
        <end position="308"/>
    </location>
</feature>
<dbReference type="EMBL" id="BAHD01000103">
    <property type="protein sequence ID" value="GAB98143.1"/>
    <property type="molecule type" value="Genomic_DNA"/>
</dbReference>
<evidence type="ECO:0000313" key="9">
    <source>
        <dbReference type="Proteomes" id="UP000008366"/>
    </source>
</evidence>
<dbReference type="Proteomes" id="UP000008366">
    <property type="component" value="Unassembled WGS sequence"/>
</dbReference>
<evidence type="ECO:0000256" key="3">
    <source>
        <dbReference type="ARBA" id="ARBA00022989"/>
    </source>
</evidence>
<feature type="transmembrane region" description="Helical" evidence="6">
    <location>
        <begin position="29"/>
        <end position="48"/>
    </location>
</feature>
<feature type="transmembrane region" description="Helical" evidence="6">
    <location>
        <begin position="55"/>
        <end position="73"/>
    </location>
</feature>
<feature type="transmembrane region" description="Helical" evidence="6">
    <location>
        <begin position="164"/>
        <end position="183"/>
    </location>
</feature>
<dbReference type="eggNOG" id="ENOG502ZT9D">
    <property type="taxonomic scope" value="Bacteria"/>
</dbReference>
<organism evidence="8 9">
    <name type="scientific">Kineosphaera limosa NBRC 100340</name>
    <dbReference type="NCBI Taxonomy" id="1184609"/>
    <lineage>
        <taxon>Bacteria</taxon>
        <taxon>Bacillati</taxon>
        <taxon>Actinomycetota</taxon>
        <taxon>Actinomycetes</taxon>
        <taxon>Micrococcales</taxon>
        <taxon>Dermatophilaceae</taxon>
        <taxon>Kineosphaera</taxon>
    </lineage>
</organism>
<feature type="transmembrane region" description="Helical" evidence="6">
    <location>
        <begin position="190"/>
        <end position="209"/>
    </location>
</feature>
<feature type="transmembrane region" description="Helical" evidence="6">
    <location>
        <begin position="93"/>
        <end position="111"/>
    </location>
</feature>
<accession>K6VPJ5</accession>
<dbReference type="PANTHER" id="PTHR37422:SF23">
    <property type="entry name" value="TEICHURONIC ACID BIOSYNTHESIS PROTEIN TUAE"/>
    <property type="match status" value="1"/>
</dbReference>
<evidence type="ECO:0000256" key="1">
    <source>
        <dbReference type="ARBA" id="ARBA00004141"/>
    </source>
</evidence>
<evidence type="ECO:0000256" key="2">
    <source>
        <dbReference type="ARBA" id="ARBA00022692"/>
    </source>
</evidence>
<comment type="subcellular location">
    <subcellularLocation>
        <location evidence="1">Membrane</location>
        <topology evidence="1">Multi-pass membrane protein</topology>
    </subcellularLocation>
</comment>
<feature type="domain" description="O-antigen ligase-related" evidence="7">
    <location>
        <begin position="280"/>
        <end position="391"/>
    </location>
</feature>
<feature type="transmembrane region" description="Helical" evidence="6">
    <location>
        <begin position="123"/>
        <end position="144"/>
    </location>
</feature>
<feature type="transmembrane region" description="Helical" evidence="6">
    <location>
        <begin position="385"/>
        <end position="406"/>
    </location>
</feature>
<evidence type="ECO:0000259" key="7">
    <source>
        <dbReference type="Pfam" id="PF04932"/>
    </source>
</evidence>
<evidence type="ECO:0000256" key="5">
    <source>
        <dbReference type="SAM" id="MobiDB-lite"/>
    </source>
</evidence>
<gene>
    <name evidence="8" type="ORF">KILIM_103_00080</name>
</gene>
<evidence type="ECO:0000256" key="4">
    <source>
        <dbReference type="ARBA" id="ARBA00023136"/>
    </source>
</evidence>
<feature type="compositionally biased region" description="Gly residues" evidence="5">
    <location>
        <begin position="244"/>
        <end position="257"/>
    </location>
</feature>
<feature type="region of interest" description="Disordered" evidence="5">
    <location>
        <begin position="242"/>
        <end position="280"/>
    </location>
</feature>
<keyword evidence="3 6" id="KW-1133">Transmembrane helix</keyword>
<protein>
    <recommendedName>
        <fullName evidence="7">O-antigen ligase-related domain-containing protein</fullName>
    </recommendedName>
</protein>
<keyword evidence="2 6" id="KW-0812">Transmembrane</keyword>
<keyword evidence="9" id="KW-1185">Reference proteome</keyword>
<evidence type="ECO:0000313" key="8">
    <source>
        <dbReference type="EMBL" id="GAB98143.1"/>
    </source>
</evidence>
<feature type="transmembrane region" description="Helical" evidence="6">
    <location>
        <begin position="418"/>
        <end position="444"/>
    </location>
</feature>
<dbReference type="GO" id="GO:0016020">
    <property type="term" value="C:membrane"/>
    <property type="evidence" value="ECO:0007669"/>
    <property type="project" value="UniProtKB-SubCell"/>
</dbReference>
<reference evidence="8 9" key="1">
    <citation type="submission" date="2012-08" db="EMBL/GenBank/DDBJ databases">
        <title>Whole genome shotgun sequence of Kineosphaera limosa NBRC 100340.</title>
        <authorList>
            <person name="Yoshida I."/>
            <person name="Isaki S."/>
            <person name="Hosoyama A."/>
            <person name="Tsuchikane K."/>
            <person name="Katsumata H."/>
            <person name="Ando Y."/>
            <person name="Ohji S."/>
            <person name="Hamada M."/>
            <person name="Tamura T."/>
            <person name="Yamazoe A."/>
            <person name="Yamazaki S."/>
            <person name="Fujita N."/>
        </authorList>
    </citation>
    <scope>NUCLEOTIDE SEQUENCE [LARGE SCALE GENOMIC DNA]</scope>
    <source>
        <strain evidence="8 9">NBRC 100340</strain>
    </source>
</reference>
<dbReference type="AlphaFoldDB" id="K6VPJ5"/>
<dbReference type="InterPro" id="IPR051533">
    <property type="entry name" value="WaaL-like"/>
</dbReference>
<dbReference type="STRING" id="1184609.KILIM_103_00080"/>
<name>K6VPJ5_9MICO</name>
<keyword evidence="4 6" id="KW-0472">Membrane</keyword>
<dbReference type="InterPro" id="IPR007016">
    <property type="entry name" value="O-antigen_ligase-rel_domated"/>
</dbReference>